<feature type="compositionally biased region" description="Low complexity" evidence="1">
    <location>
        <begin position="2630"/>
        <end position="2641"/>
    </location>
</feature>
<name>A0A8H7A0Y9_PLEOS</name>
<reference evidence="3" key="1">
    <citation type="submission" date="2019-07" db="EMBL/GenBank/DDBJ databases">
        <authorList>
            <person name="Palmer J.M."/>
        </authorList>
    </citation>
    <scope>NUCLEOTIDE SEQUENCE</scope>
    <source>
        <strain evidence="3">PC9</strain>
    </source>
</reference>
<feature type="compositionally biased region" description="Low complexity" evidence="1">
    <location>
        <begin position="829"/>
        <end position="839"/>
    </location>
</feature>
<feature type="region of interest" description="Disordered" evidence="1">
    <location>
        <begin position="2128"/>
        <end position="2156"/>
    </location>
</feature>
<keyword evidence="2" id="KW-0732">Signal</keyword>
<feature type="compositionally biased region" description="Low complexity" evidence="1">
    <location>
        <begin position="352"/>
        <end position="380"/>
    </location>
</feature>
<protein>
    <submittedName>
        <fullName evidence="3">Uncharacterized protein</fullName>
    </submittedName>
</protein>
<feature type="compositionally biased region" description="Polar residues" evidence="1">
    <location>
        <begin position="1268"/>
        <end position="1280"/>
    </location>
</feature>
<feature type="region of interest" description="Disordered" evidence="1">
    <location>
        <begin position="259"/>
        <end position="283"/>
    </location>
</feature>
<evidence type="ECO:0000256" key="1">
    <source>
        <dbReference type="SAM" id="MobiDB-lite"/>
    </source>
</evidence>
<feature type="region of interest" description="Disordered" evidence="1">
    <location>
        <begin position="2353"/>
        <end position="2391"/>
    </location>
</feature>
<feature type="region of interest" description="Disordered" evidence="1">
    <location>
        <begin position="2281"/>
        <end position="2324"/>
    </location>
</feature>
<feature type="compositionally biased region" description="Polar residues" evidence="1">
    <location>
        <begin position="2128"/>
        <end position="2140"/>
    </location>
</feature>
<feature type="compositionally biased region" description="Low complexity" evidence="1">
    <location>
        <begin position="1878"/>
        <end position="1893"/>
    </location>
</feature>
<feature type="compositionally biased region" description="Low complexity" evidence="1">
    <location>
        <begin position="2141"/>
        <end position="2156"/>
    </location>
</feature>
<feature type="region of interest" description="Disordered" evidence="1">
    <location>
        <begin position="2453"/>
        <end position="2540"/>
    </location>
</feature>
<feature type="region of interest" description="Disordered" evidence="1">
    <location>
        <begin position="1316"/>
        <end position="1366"/>
    </location>
</feature>
<evidence type="ECO:0000256" key="2">
    <source>
        <dbReference type="SAM" id="SignalP"/>
    </source>
</evidence>
<evidence type="ECO:0000313" key="4">
    <source>
        <dbReference type="Proteomes" id="UP000623687"/>
    </source>
</evidence>
<feature type="region of interest" description="Disordered" evidence="1">
    <location>
        <begin position="1259"/>
        <end position="1280"/>
    </location>
</feature>
<feature type="compositionally biased region" description="Polar residues" evidence="1">
    <location>
        <begin position="406"/>
        <end position="423"/>
    </location>
</feature>
<dbReference type="GeneID" id="59370202"/>
<feature type="compositionally biased region" description="Low complexity" evidence="1">
    <location>
        <begin position="2281"/>
        <end position="2321"/>
    </location>
</feature>
<feature type="region of interest" description="Disordered" evidence="1">
    <location>
        <begin position="187"/>
        <end position="235"/>
    </location>
</feature>
<feature type="region of interest" description="Disordered" evidence="1">
    <location>
        <begin position="2741"/>
        <end position="2767"/>
    </location>
</feature>
<feature type="compositionally biased region" description="Polar residues" evidence="1">
    <location>
        <begin position="1338"/>
        <end position="1350"/>
    </location>
</feature>
<feature type="region of interest" description="Disordered" evidence="1">
    <location>
        <begin position="628"/>
        <end position="660"/>
    </location>
</feature>
<dbReference type="Proteomes" id="UP000623687">
    <property type="component" value="Unassembled WGS sequence"/>
</dbReference>
<feature type="chain" id="PRO_5034890107" evidence="2">
    <location>
        <begin position="16"/>
        <end position="2818"/>
    </location>
</feature>
<feature type="compositionally biased region" description="Polar residues" evidence="1">
    <location>
        <begin position="1143"/>
        <end position="1152"/>
    </location>
</feature>
<feature type="compositionally biased region" description="Low complexity" evidence="1">
    <location>
        <begin position="1053"/>
        <end position="1065"/>
    </location>
</feature>
<comment type="caution">
    <text evidence="3">The sequence shown here is derived from an EMBL/GenBank/DDBJ whole genome shotgun (WGS) entry which is preliminary data.</text>
</comment>
<feature type="compositionally biased region" description="Low complexity" evidence="1">
    <location>
        <begin position="859"/>
        <end position="876"/>
    </location>
</feature>
<feature type="region of interest" description="Disordered" evidence="1">
    <location>
        <begin position="395"/>
        <end position="483"/>
    </location>
</feature>
<dbReference type="EMBL" id="JACETU010000001">
    <property type="protein sequence ID" value="KAF7440020.1"/>
    <property type="molecule type" value="Genomic_DNA"/>
</dbReference>
<feature type="compositionally biased region" description="Polar residues" evidence="1">
    <location>
        <begin position="1465"/>
        <end position="1476"/>
    </location>
</feature>
<evidence type="ECO:0000313" key="3">
    <source>
        <dbReference type="EMBL" id="KAF7440020.1"/>
    </source>
</evidence>
<proteinExistence type="predicted"/>
<feature type="region of interest" description="Disordered" evidence="1">
    <location>
        <begin position="1017"/>
        <end position="1074"/>
    </location>
</feature>
<feature type="compositionally biased region" description="Polar residues" evidence="1">
    <location>
        <begin position="2493"/>
        <end position="2503"/>
    </location>
</feature>
<feature type="region of interest" description="Disordered" evidence="1">
    <location>
        <begin position="1446"/>
        <end position="1477"/>
    </location>
</feature>
<feature type="signal peptide" evidence="2">
    <location>
        <begin position="1"/>
        <end position="15"/>
    </location>
</feature>
<sequence length="2818" mass="283003">MLKFVLVAGLVGTWAAPVKDGLVPRQDGSSLEDDILGLSNLDEDPNLWSAFYCEGANYVGQCITQQYSSGECTPIEPPLCENVLSFLATSSNYRGDDCTGSAIPIYSSAQDLHAFRKTNSYRCGLSNAQVAAQLATTPTTPAAHSRASAPRLSLTSTETATVASAQSFKETSIVDAHESLHAAAVTSTVEVVPPPSESSSSRMDGTPSTATARTVTSSVSIPSISSTDRHRHHRHPKYVTVTETATRVVDAYIAPTETAAPSSVTNNPSYAETREAAPSPTRATNTEIAATFTPSHRHHHRLPKHVTVTETATRTLDAYIMPSATLSEQTLDKVSVAPGVPATSTLADAQPLPLVSSSVGPPALEASETSHAPTAPSSTSLIPSVHHVADAAVPTVSLPNTPPSSPSASVISHTESISHPTVGSENTSETPSSTSDSVTHTSTGLSSPPEGTGVVSGHQTKPLVGQPKGGSGIAGAPEPTQLHDIVPSQASPAIPLPIPSALTTPIADKQSAALPSVEHTFTGVVSLDGTPTASVSAKPVGHGETVNNVTPVQTTSLPTPTPETTERPPSSGTPNNHADDLPRSYVTAHETPLTSAAFSPTSAFVDDHTSPTVTAHATASVEALVSAPSSSDNVAPPTPASTSTTPASTEAPIIPPALNKGGSTLHAVLTTDQVTEDVKTTDAHRIATPTITSILTASTRNNEGLRGSHEDGHSHLPVDSSATIAEVPPTASSDILLKESVTTSVHPALTTAFSSSLKLPVDSSTTIENLPPVSSSGVILKGPASVIDSVYAASTTPFSSSLQAPLPISSPTQFSHVAADASTYHDTVSSALATPSSSSIQAPEREGPATVTTHEVTVPDAPSLTSSDLPSTSTVSHASSPATGASAVAAQIPSPHTSSTHLSVPAAATPPPRSSEDELLATVTIHRVTSLGAASTHVPTSVSAGSTPNTSLLVKEVGATSVTVGASSTLSAPSSIGPPAVIEATHVTYDAPSAASSLSATPSVASHTDYDGVASATIDQNIGGDPTPAAQRASVVSPFTSAASDTRVPNAPSPTEEPASSPATTRTTQPEGETVNITVGRTTLLGPIATSTTASQVISTAKVLPIVNPSKSRSTLANDGGGFTSTLPSDKGSIATAPPTPTSTDRVASRPSSLISPIPEVHASDKGPSYATIHEHTSFGSAETSPGSIQATPAPVLHLASHKGHAIDNEATVYATVTSSTLIASNSAAPTTIPELSPEALATGKLRHVSNGGADVTSAPMAPEETTVHQPTSITASSTLSAPKVLGAPSSGVLDGSIQLNSGTGAAHSTTLLSPVTTPISSSVSTSTPTAGSASSEIIRTSHPTSSQVLSEGDHESSKVYGGTSGLPTSVYEPALTTTSLTEADLPPVNPAIPTGLPRSHAVDNGSGLGHVTVHPTTGSVPTTAVSIVSPKVEESEKAVVTSVSSRVASSTASGSPGEGPAYFTSRTTDSASATPTGVIPEVSTVSLPPTTAVLAISTQSIHQDGTAYATIQQSVTVGATSTTTSGTLASVSSPSHVVDDESLVYVTIHSTRTLGAPLAPLSTPVASVSSGVELPTITPPLASSSVSPTPNPEKESVYATAEAPTTTGSSFTASVTVTPSTGTTTAGEAEGPAYVTVQQPSTASKTIVAENTGDANDIPVFPPTSTPRTSALPYVSAGTASGSSVTVTEHIESAKLAMTSVGTTPIASATSASHILSTKKERFTTIRYAGIRTSTPTASAPYGSTSIAITAAPAESTGTKTTVNTGDPDDIPVLRTFASTIPTPPYALASATGTGTIAQVESAAVNPAASFETTATENVTSSMKPATGDRTIASSELLGGASTFTSTIIVIPPSRSTGTKTIVTDTTDDSDDIPVLPAASTPSISTTSASFPELGTGLSTTGRVETIGSVALKTTTSAGSTPTQKSPGIVGPTYVYHAITTTPATSFLSSGLPASPSAYTSTYATAPTTQPTGNKTIAAEGAGDSDDIPVLPHLTTPTASPTASLAEPATTTTPIAQNVDDSNDVPVLPHTSSPTVSPLSHPVRVVPVSYTSPVETASPYASAPTISVTHASLITETVSLAAHPASSAASSPEVISVTATTSLAAVAVESESSAVSSVSEITSKVNSSPVATSTKENQNTPVVTTPTYSSPVSASVEGIHPISSTSESAPATSSSPVAAGTINTQVQPIVKASSSSLQVTYTPTLSPIATAEESQSTSSLWETTSILSPSPTPATVEQLSLPPSAETASIQSKFSVLFTATHASSPRAAAITTSSLLEAASTPVSSSTAPTTRSSTAAVPYYTQSTPESAPVSASSPTPSITDTRVLTTVEAAPSTPVASTSGSTLIPINTTKVSQSTSSPIQTASTPSSSSALAATEHSDPVETVSTPSVSASSVLTSATPIPPPDAASVAVPSLLETGSIPVSSPASATTESSLHASSAVATPLYSRPLASSASSGAISPTPSTSEVVSTPSSSHIPAAIKDTQLPPVTETATLSVQSTPLVAGSTEPASSPATATRKESQTTPSVLETASLSTSSVVPTATAVEGKQSAPFGSASPAPSAPFTYSAEGIRLTSSVPEAAAAPCSSHSVVTKDSQSPPPVEVTSYVTHTPTPTSSLVDATKDHQTGSSFPETASTPTSSSIITNVSLSSVHLASVQTTPIQSTSSGLVTAIPVAATPISTSPEAISSPAPAPAAASFKDRLASPVSTHASVPTEATVKDTSSPIATDAQPTLAVLTTPTPSVTTRSDATPAPTHTHHHNHHDDEEEEIVYVTIVTTTTVTEPVCTTTTYPTATVTQTVVTRPGLEVVQPTGLPLA</sequence>
<feature type="compositionally biased region" description="Low complexity" evidence="1">
    <location>
        <begin position="1446"/>
        <end position="1456"/>
    </location>
</feature>
<feature type="region of interest" description="Disordered" evidence="1">
    <location>
        <begin position="1579"/>
        <end position="1629"/>
    </location>
</feature>
<organism evidence="3 4">
    <name type="scientific">Pleurotus ostreatus</name>
    <name type="common">Oyster mushroom</name>
    <name type="synonym">White-rot fungus</name>
    <dbReference type="NCBI Taxonomy" id="5322"/>
    <lineage>
        <taxon>Eukaryota</taxon>
        <taxon>Fungi</taxon>
        <taxon>Dikarya</taxon>
        <taxon>Basidiomycota</taxon>
        <taxon>Agaricomycotina</taxon>
        <taxon>Agaricomycetes</taxon>
        <taxon>Agaricomycetidae</taxon>
        <taxon>Agaricales</taxon>
        <taxon>Pleurotineae</taxon>
        <taxon>Pleurotaceae</taxon>
        <taxon>Pleurotus</taxon>
    </lineage>
</organism>
<feature type="region of interest" description="Disordered" evidence="1">
    <location>
        <begin position="2611"/>
        <end position="2641"/>
    </location>
</feature>
<feature type="compositionally biased region" description="Polar residues" evidence="1">
    <location>
        <begin position="259"/>
        <end position="270"/>
    </location>
</feature>
<feature type="compositionally biased region" description="Low complexity" evidence="1">
    <location>
        <begin position="1316"/>
        <end position="1336"/>
    </location>
</feature>
<feature type="region of interest" description="Disordered" evidence="1">
    <location>
        <begin position="1110"/>
        <end position="1152"/>
    </location>
</feature>
<feature type="compositionally biased region" description="Low complexity" evidence="1">
    <location>
        <begin position="187"/>
        <end position="201"/>
    </location>
</feature>
<feature type="compositionally biased region" description="Polar residues" evidence="1">
    <location>
        <begin position="2524"/>
        <end position="2540"/>
    </location>
</feature>
<feature type="compositionally biased region" description="Polar residues" evidence="1">
    <location>
        <begin position="2741"/>
        <end position="2750"/>
    </location>
</feature>
<feature type="compositionally biased region" description="Low complexity" evidence="1">
    <location>
        <begin position="424"/>
        <end position="443"/>
    </location>
</feature>
<feature type="region of interest" description="Disordered" evidence="1">
    <location>
        <begin position="535"/>
        <end position="582"/>
    </location>
</feature>
<gene>
    <name evidence="3" type="ORF">PC9H_000361</name>
</gene>
<dbReference type="OrthoDB" id="10629812at2759"/>
<feature type="region of interest" description="Disordered" evidence="1">
    <location>
        <begin position="352"/>
        <end position="381"/>
    </location>
</feature>
<feature type="compositionally biased region" description="Low complexity" evidence="1">
    <location>
        <begin position="208"/>
        <end position="226"/>
    </location>
</feature>
<feature type="region of interest" description="Disordered" evidence="1">
    <location>
        <begin position="1866"/>
        <end position="1898"/>
    </location>
</feature>
<feature type="compositionally biased region" description="Low complexity" evidence="1">
    <location>
        <begin position="1613"/>
        <end position="1629"/>
    </location>
</feature>
<feature type="compositionally biased region" description="Low complexity" evidence="1">
    <location>
        <begin position="2356"/>
        <end position="2391"/>
    </location>
</feature>
<feature type="compositionally biased region" description="Low complexity" evidence="1">
    <location>
        <begin position="640"/>
        <end position="652"/>
    </location>
</feature>
<feature type="compositionally biased region" description="Polar residues" evidence="1">
    <location>
        <begin position="2611"/>
        <end position="2620"/>
    </location>
</feature>
<accession>A0A8H7A0Y9</accession>
<dbReference type="VEuPathDB" id="FungiDB:PC9H_000361"/>
<dbReference type="RefSeq" id="XP_036635864.1">
    <property type="nucleotide sequence ID" value="XM_036770019.1"/>
</dbReference>
<feature type="region of interest" description="Disordered" evidence="1">
    <location>
        <begin position="829"/>
        <end position="916"/>
    </location>
</feature>
<feature type="compositionally biased region" description="Low complexity" evidence="1">
    <location>
        <begin position="2462"/>
        <end position="2477"/>
    </location>
</feature>
<keyword evidence="4" id="KW-1185">Reference proteome</keyword>